<feature type="transmembrane region" description="Helical" evidence="1">
    <location>
        <begin position="53"/>
        <end position="74"/>
    </location>
</feature>
<keyword evidence="1" id="KW-0472">Membrane</keyword>
<feature type="transmembrane region" description="Helical" evidence="1">
    <location>
        <begin position="320"/>
        <end position="338"/>
    </location>
</feature>
<dbReference type="eggNOG" id="ENOG5031VF1">
    <property type="taxonomic scope" value="Bacteria"/>
</dbReference>
<feature type="transmembrane region" description="Helical" evidence="1">
    <location>
        <begin position="80"/>
        <end position="101"/>
    </location>
</feature>
<reference evidence="2 3" key="1">
    <citation type="submission" date="2013-02" db="EMBL/GenBank/DDBJ databases">
        <title>Draft genome sequence of Amycolatopsis vancoresmycina strain DSM 44592T.</title>
        <authorList>
            <person name="Kumar S."/>
            <person name="Kaur N."/>
            <person name="Kaur C."/>
            <person name="Raghava G.P.S."/>
            <person name="Mayilraj S."/>
        </authorList>
    </citation>
    <scope>NUCLEOTIDE SEQUENCE [LARGE SCALE GENOMIC DNA]</scope>
    <source>
        <strain evidence="2 3">DSM 44592</strain>
    </source>
</reference>
<keyword evidence="1" id="KW-0812">Transmembrane</keyword>
<feature type="transmembrane region" description="Helical" evidence="1">
    <location>
        <begin position="152"/>
        <end position="178"/>
    </location>
</feature>
<keyword evidence="3" id="KW-1185">Reference proteome</keyword>
<feature type="transmembrane region" description="Helical" evidence="1">
    <location>
        <begin position="113"/>
        <end position="132"/>
    </location>
</feature>
<dbReference type="EMBL" id="AOUO01000126">
    <property type="protein sequence ID" value="EOD68652.1"/>
    <property type="molecule type" value="Genomic_DNA"/>
</dbReference>
<sequence>MFRGHIEEGYGRQAVVCGVVAELGVPVDLDLVRYRQLRRWIVRERVRSARGELFGGLTAIAAFWVLAFLVADHFAPSETVFWALFGVLAFSLLSLPPWLVLQWVLQHFPRAGILASTLFLVVLETAAGLIVYGEVAGEGPVHAIAGNFRENLLLYAATQAVLLFSVLLTGYLLLAPIVMRSERRRQVRHNPVATAVNTLFQCIELACDPEQFRRPRTRYQLVTHTHEVARILQYGLWRTMPVRSPLAVAELKRRCLHAGQSVEILCAGLVLPEAATRERYLLKTIRLAETLLSGNLGDLPDDPDRAAYTIRNRIASAKRLAVKVAVASIPLAAALVQWRFHVFPASVDVPLLTVTGAWLATFVLTAAGRRYPDEISRFPDALTFLKGGK</sequence>
<organism evidence="2 3">
    <name type="scientific">Amycolatopsis vancoresmycina DSM 44592</name>
    <dbReference type="NCBI Taxonomy" id="1292037"/>
    <lineage>
        <taxon>Bacteria</taxon>
        <taxon>Bacillati</taxon>
        <taxon>Actinomycetota</taxon>
        <taxon>Actinomycetes</taxon>
        <taxon>Pseudonocardiales</taxon>
        <taxon>Pseudonocardiaceae</taxon>
        <taxon>Amycolatopsis</taxon>
    </lineage>
</organism>
<proteinExistence type="predicted"/>
<evidence type="ECO:0000313" key="3">
    <source>
        <dbReference type="Proteomes" id="UP000014139"/>
    </source>
</evidence>
<name>R1GBA5_9PSEU</name>
<keyword evidence="1" id="KW-1133">Transmembrane helix</keyword>
<gene>
    <name evidence="2" type="ORF">H480_10280</name>
</gene>
<dbReference type="PATRIC" id="fig|1292037.4.peg.1971"/>
<protein>
    <submittedName>
        <fullName evidence="2">Uncharacterized protein</fullName>
    </submittedName>
</protein>
<accession>R1GBA5</accession>
<dbReference type="AlphaFoldDB" id="R1GBA5"/>
<comment type="caution">
    <text evidence="2">The sequence shown here is derived from an EMBL/GenBank/DDBJ whole genome shotgun (WGS) entry which is preliminary data.</text>
</comment>
<evidence type="ECO:0000256" key="1">
    <source>
        <dbReference type="SAM" id="Phobius"/>
    </source>
</evidence>
<feature type="transmembrane region" description="Helical" evidence="1">
    <location>
        <begin position="350"/>
        <end position="368"/>
    </location>
</feature>
<dbReference type="Proteomes" id="UP000014139">
    <property type="component" value="Unassembled WGS sequence"/>
</dbReference>
<evidence type="ECO:0000313" key="2">
    <source>
        <dbReference type="EMBL" id="EOD68652.1"/>
    </source>
</evidence>